<dbReference type="Proteomes" id="UP001501581">
    <property type="component" value="Unassembled WGS sequence"/>
</dbReference>
<reference evidence="2 3" key="1">
    <citation type="journal article" date="2019" name="Int. J. Syst. Evol. Microbiol.">
        <title>The Global Catalogue of Microorganisms (GCM) 10K type strain sequencing project: providing services to taxonomists for standard genome sequencing and annotation.</title>
        <authorList>
            <consortium name="The Broad Institute Genomics Platform"/>
            <consortium name="The Broad Institute Genome Sequencing Center for Infectious Disease"/>
            <person name="Wu L."/>
            <person name="Ma J."/>
        </authorList>
    </citation>
    <scope>NUCLEOTIDE SEQUENCE [LARGE SCALE GENOMIC DNA]</scope>
    <source>
        <strain evidence="2 3">JCM 13008</strain>
    </source>
</reference>
<feature type="region of interest" description="Disordered" evidence="1">
    <location>
        <begin position="499"/>
        <end position="518"/>
    </location>
</feature>
<proteinExistence type="predicted"/>
<dbReference type="SUPFAM" id="SSF53756">
    <property type="entry name" value="UDP-Glycosyltransferase/glycogen phosphorylase"/>
    <property type="match status" value="1"/>
</dbReference>
<dbReference type="RefSeq" id="WP_343993165.1">
    <property type="nucleotide sequence ID" value="NZ_BAAALG010000006.1"/>
</dbReference>
<evidence type="ECO:0000313" key="2">
    <source>
        <dbReference type="EMBL" id="GAA1099285.1"/>
    </source>
</evidence>
<evidence type="ECO:0000256" key="1">
    <source>
        <dbReference type="SAM" id="MobiDB-lite"/>
    </source>
</evidence>
<evidence type="ECO:0000313" key="3">
    <source>
        <dbReference type="Proteomes" id="UP001501581"/>
    </source>
</evidence>
<name>A0ABN1TSY8_9ACTN</name>
<comment type="caution">
    <text evidence="2">The sequence shown here is derived from an EMBL/GenBank/DDBJ whole genome shotgun (WGS) entry which is preliminary data.</text>
</comment>
<protein>
    <recommendedName>
        <fullName evidence="4">Glycosyl transferases group 1</fullName>
    </recommendedName>
</protein>
<dbReference type="EMBL" id="BAAALG010000006">
    <property type="protein sequence ID" value="GAA1099285.1"/>
    <property type="molecule type" value="Genomic_DNA"/>
</dbReference>
<evidence type="ECO:0008006" key="4">
    <source>
        <dbReference type="Google" id="ProtNLM"/>
    </source>
</evidence>
<dbReference type="Gene3D" id="3.40.50.2000">
    <property type="entry name" value="Glycogen Phosphorylase B"/>
    <property type="match status" value="1"/>
</dbReference>
<keyword evidence="3" id="KW-1185">Reference proteome</keyword>
<sequence length="518" mass="56911">MKRMLAISSKAWTPKRVRRLRAALRHDDVWLHLVSSADDSPAQVDADRYDTLLAPPPATGLKRLLTRPRPTSPADRLREACAAGGPLADWAAGADAVLVPREADCRLLAPLLAIAPVPVVHPTARRDLVRAGVLDERRPAPEDEPLPVVPDADTRLLIGPANFAGQGHAWARAVERLDPRTVARNVRFGTLDNPFPSDLTLGFPTLHSNPAWRAAWREWVTGSFTHVLLEANRAILPTRSVTGFQQVDELRRAGLQVAMLSHGSDVRVPSIHAERERWHSYGAFAPEPLAVMEHNARRNLEQYLAFDGPVFVSTPGLRAFLPDGIWAPVVVDVAMWRTEQPLCTGRLPVVAHAPSNVQKGSHLIDPVLQRLHDEGVVEYRRIQGVPFAEMPGIYQAADLVVEQFGAADYGTAACEAMAAGRVVVSRVHEDVRRHVRERTGLELPIVEADPDTLEQVIRRLVADPERCRQVGAQGAEFAERVHDGRYSAAVIAAWMHGPGAPSETINPLETRGEDDQGE</sequence>
<organism evidence="2 3">
    <name type="scientific">Nocardioides dubius</name>
    <dbReference type="NCBI Taxonomy" id="317019"/>
    <lineage>
        <taxon>Bacteria</taxon>
        <taxon>Bacillati</taxon>
        <taxon>Actinomycetota</taxon>
        <taxon>Actinomycetes</taxon>
        <taxon>Propionibacteriales</taxon>
        <taxon>Nocardioidaceae</taxon>
        <taxon>Nocardioides</taxon>
    </lineage>
</organism>
<accession>A0ABN1TSY8</accession>
<gene>
    <name evidence="2" type="ORF">GCM10009668_16160</name>
</gene>